<protein>
    <recommendedName>
        <fullName evidence="4">Leucine-rich repeat domain, L domain-containing protein</fullName>
    </recommendedName>
</protein>
<dbReference type="PANTHER" id="PTHR36766">
    <property type="entry name" value="PLANT BROAD-SPECTRUM MILDEW RESISTANCE PROTEIN RPW8"/>
    <property type="match status" value="1"/>
</dbReference>
<keyword evidence="3" id="KW-1185">Reference proteome</keyword>
<comment type="caution">
    <text evidence="2">The sequence shown here is derived from an EMBL/GenBank/DDBJ whole genome shotgun (WGS) entry which is preliminary data.</text>
</comment>
<reference evidence="2 3" key="1">
    <citation type="submission" date="2023-10" db="EMBL/GenBank/DDBJ databases">
        <title>Genome-Wide Identification Analysis in wild type Solanum Pinnatisectum Reveals Some Genes Defensing Phytophthora Infestans.</title>
        <authorList>
            <person name="Sun C."/>
        </authorList>
    </citation>
    <scope>NUCLEOTIDE SEQUENCE [LARGE SCALE GENOMIC DNA]</scope>
    <source>
        <strain evidence="2">LQN</strain>
        <tissue evidence="2">Leaf</tissue>
    </source>
</reference>
<accession>A0AAV9K6S5</accession>
<keyword evidence="1" id="KW-0611">Plant defense</keyword>
<evidence type="ECO:0000313" key="3">
    <source>
        <dbReference type="Proteomes" id="UP001311915"/>
    </source>
</evidence>
<dbReference type="Proteomes" id="UP001311915">
    <property type="component" value="Unassembled WGS sequence"/>
</dbReference>
<dbReference type="SUPFAM" id="SSF52058">
    <property type="entry name" value="L domain-like"/>
    <property type="match status" value="1"/>
</dbReference>
<dbReference type="Gene3D" id="3.80.10.10">
    <property type="entry name" value="Ribonuclease Inhibitor"/>
    <property type="match status" value="1"/>
</dbReference>
<dbReference type="PANTHER" id="PTHR36766:SF40">
    <property type="entry name" value="DISEASE RESISTANCE PROTEIN RGA3"/>
    <property type="match status" value="1"/>
</dbReference>
<dbReference type="GO" id="GO:0006952">
    <property type="term" value="P:defense response"/>
    <property type="evidence" value="ECO:0007669"/>
    <property type="project" value="UniProtKB-KW"/>
</dbReference>
<dbReference type="InterPro" id="IPR032675">
    <property type="entry name" value="LRR_dom_sf"/>
</dbReference>
<organism evidence="2 3">
    <name type="scientific">Solanum pinnatisectum</name>
    <name type="common">tansyleaf nightshade</name>
    <dbReference type="NCBI Taxonomy" id="50273"/>
    <lineage>
        <taxon>Eukaryota</taxon>
        <taxon>Viridiplantae</taxon>
        <taxon>Streptophyta</taxon>
        <taxon>Embryophyta</taxon>
        <taxon>Tracheophyta</taxon>
        <taxon>Spermatophyta</taxon>
        <taxon>Magnoliopsida</taxon>
        <taxon>eudicotyledons</taxon>
        <taxon>Gunneridae</taxon>
        <taxon>Pentapetalae</taxon>
        <taxon>asterids</taxon>
        <taxon>lamiids</taxon>
        <taxon>Solanales</taxon>
        <taxon>Solanaceae</taxon>
        <taxon>Solanoideae</taxon>
        <taxon>Solaneae</taxon>
        <taxon>Solanum</taxon>
    </lineage>
</organism>
<evidence type="ECO:0000313" key="2">
    <source>
        <dbReference type="EMBL" id="KAK4708858.1"/>
    </source>
</evidence>
<evidence type="ECO:0008006" key="4">
    <source>
        <dbReference type="Google" id="ProtNLM"/>
    </source>
</evidence>
<evidence type="ECO:0000256" key="1">
    <source>
        <dbReference type="ARBA" id="ARBA00022821"/>
    </source>
</evidence>
<gene>
    <name evidence="2" type="ORF">R3W88_029783</name>
</gene>
<dbReference type="EMBL" id="JAWPEI010000012">
    <property type="protein sequence ID" value="KAK4708858.1"/>
    <property type="molecule type" value="Genomic_DNA"/>
</dbReference>
<dbReference type="AlphaFoldDB" id="A0AAV9K6S5"/>
<proteinExistence type="predicted"/>
<name>A0AAV9K6S5_9SOLN</name>
<sequence length="246" mass="27360">MEHWELPCSITGLTISNMITISSQVLESLISLKLLSTCNLTQIQSLLEQGWLSSSLSELRLHHHHELYSLGLWNLTSLLRLHINNCLNLQSLSESALPSSLSVLTIHDCPKFQSLPVKEIPSSLSVLNIRNCHNFQSLLHLHVSDCPNLQSLSESALPSSLSKLTVGNCHNLQSLSESALSSSLSVLTLLDCPNLQSLPVKGMPSSLSKLSIFRCPLLKPLLEFDKGEYWPNISQIPIIYIDREYL</sequence>